<organism evidence="1">
    <name type="scientific">Tanacetum cinerariifolium</name>
    <name type="common">Dalmatian daisy</name>
    <name type="synonym">Chrysanthemum cinerariifolium</name>
    <dbReference type="NCBI Taxonomy" id="118510"/>
    <lineage>
        <taxon>Eukaryota</taxon>
        <taxon>Viridiplantae</taxon>
        <taxon>Streptophyta</taxon>
        <taxon>Embryophyta</taxon>
        <taxon>Tracheophyta</taxon>
        <taxon>Spermatophyta</taxon>
        <taxon>Magnoliopsida</taxon>
        <taxon>eudicotyledons</taxon>
        <taxon>Gunneridae</taxon>
        <taxon>Pentapetalae</taxon>
        <taxon>asterids</taxon>
        <taxon>campanulids</taxon>
        <taxon>Asterales</taxon>
        <taxon>Asteraceae</taxon>
        <taxon>Asteroideae</taxon>
        <taxon>Anthemideae</taxon>
        <taxon>Anthemidinae</taxon>
        <taxon>Tanacetum</taxon>
    </lineage>
</organism>
<sequence>PSSSNGPSVTERNADYAEELSRLQRQEYEAKDAAERYGYLFSQEIADILRQAEADIRKNGVSAALDYAGKVLSAG</sequence>
<name>A0A699U4A5_TANCI</name>
<evidence type="ECO:0000313" key="1">
    <source>
        <dbReference type="EMBL" id="GFD17672.1"/>
    </source>
</evidence>
<gene>
    <name evidence="1" type="ORF">Tci_889641</name>
</gene>
<accession>A0A699U4A5</accession>
<comment type="caution">
    <text evidence="1">The sequence shown here is derived from an EMBL/GenBank/DDBJ whole genome shotgun (WGS) entry which is preliminary data.</text>
</comment>
<reference evidence="1" key="1">
    <citation type="journal article" date="2019" name="Sci. Rep.">
        <title>Draft genome of Tanacetum cinerariifolium, the natural source of mosquito coil.</title>
        <authorList>
            <person name="Yamashiro T."/>
            <person name="Shiraishi A."/>
            <person name="Satake H."/>
            <person name="Nakayama K."/>
        </authorList>
    </citation>
    <scope>NUCLEOTIDE SEQUENCE</scope>
</reference>
<proteinExistence type="predicted"/>
<feature type="non-terminal residue" evidence="1">
    <location>
        <position position="1"/>
    </location>
</feature>
<dbReference type="EMBL" id="BKCJ011301919">
    <property type="protein sequence ID" value="GFD17672.1"/>
    <property type="molecule type" value="Genomic_DNA"/>
</dbReference>
<dbReference type="AlphaFoldDB" id="A0A699U4A5"/>
<protein>
    <submittedName>
        <fullName evidence="1">Uncharacterized protein</fullName>
    </submittedName>
</protein>
<feature type="non-terminal residue" evidence="1">
    <location>
        <position position="75"/>
    </location>
</feature>